<dbReference type="InterPro" id="IPR051283">
    <property type="entry name" value="Sec_Metabolite_Acyltrans"/>
</dbReference>
<protein>
    <submittedName>
        <fullName evidence="3">Trichothecene 3-O-acetyltransferase TRI101</fullName>
    </submittedName>
</protein>
<keyword evidence="4" id="KW-1185">Reference proteome</keyword>
<dbReference type="GO" id="GO:0016740">
    <property type="term" value="F:transferase activity"/>
    <property type="evidence" value="ECO:0007669"/>
    <property type="project" value="UniProtKB-KW"/>
</dbReference>
<evidence type="ECO:0000313" key="3">
    <source>
        <dbReference type="EMBL" id="TDZ37937.1"/>
    </source>
</evidence>
<dbReference type="Gene3D" id="3.30.559.10">
    <property type="entry name" value="Chloramphenicol acetyltransferase-like domain"/>
    <property type="match status" value="2"/>
</dbReference>
<dbReference type="PANTHER" id="PTHR31896">
    <property type="entry name" value="FAMILY REGULATORY PROTEIN, PUTATIVE (AFU_ORTHOLOGUE AFUA_3G14730)-RELATED"/>
    <property type="match status" value="1"/>
</dbReference>
<organism evidence="3 4">
    <name type="scientific">Colletotrichum spinosum</name>
    <dbReference type="NCBI Taxonomy" id="1347390"/>
    <lineage>
        <taxon>Eukaryota</taxon>
        <taxon>Fungi</taxon>
        <taxon>Dikarya</taxon>
        <taxon>Ascomycota</taxon>
        <taxon>Pezizomycotina</taxon>
        <taxon>Sordariomycetes</taxon>
        <taxon>Hypocreomycetidae</taxon>
        <taxon>Glomerellales</taxon>
        <taxon>Glomerellaceae</taxon>
        <taxon>Colletotrichum</taxon>
        <taxon>Colletotrichum orbiculare species complex</taxon>
    </lineage>
</organism>
<dbReference type="Pfam" id="PF22664">
    <property type="entry name" value="TRI-like_N"/>
    <property type="match status" value="1"/>
</dbReference>
<dbReference type="Proteomes" id="UP000295083">
    <property type="component" value="Unassembled WGS sequence"/>
</dbReference>
<evidence type="ECO:0000256" key="1">
    <source>
        <dbReference type="ARBA" id="ARBA00022679"/>
    </source>
</evidence>
<name>A0A4R8QGE0_9PEZI</name>
<keyword evidence="1 3" id="KW-0808">Transferase</keyword>
<feature type="domain" description="Trichothecene 3-O-acetyltransferase-like N-terminal" evidence="2">
    <location>
        <begin position="36"/>
        <end position="191"/>
    </location>
</feature>
<gene>
    <name evidence="3" type="ORF">C8035_v001147</name>
</gene>
<evidence type="ECO:0000259" key="2">
    <source>
        <dbReference type="Pfam" id="PF22664"/>
    </source>
</evidence>
<dbReference type="InterPro" id="IPR023213">
    <property type="entry name" value="CAT-like_dom_sf"/>
</dbReference>
<evidence type="ECO:0000313" key="4">
    <source>
        <dbReference type="Proteomes" id="UP000295083"/>
    </source>
</evidence>
<comment type="caution">
    <text evidence="3">The sequence shown here is derived from an EMBL/GenBank/DDBJ whole genome shotgun (WGS) entry which is preliminary data.</text>
</comment>
<dbReference type="AlphaFoldDB" id="A0A4R8QGE0"/>
<sequence length="494" mass="55536">MPKQQVYQLRHHGYLNDPEVERYKISTLDYLTAQTYNNYAIFFRIDDKDKPLVVDTLKGGLERTLAQARHLNGRIEKDAGGGHSFTKRKDDTVSLHVQWLDDPADADIYPSLDDIHQANYSSAFLGDLDLWSVWPMTYGEKPEAKPENNPTTAAFKANLVRGGLVLNMHHHHYANDVMGWAGVAHQLAENCRAIIKNAPFPTWDPACNDLSRLTKADPPEVCKLDGPSPPQRHPDHKIGVALLFHLPKSKAAQLKQLAMPEDGTWVSTYDAFSAFIWRNLTRLRTPVFGPAPDSKIFWSEAIDMRRRMHSPKPRARIQHNVMFAALSATATVEQPTASELISGWPLWKVARYVRQLTDSVTQESLDATLDMVATVRDKTSLNIRIDEYPPMSILQTDHRDANMVSADFGFGRPTTYRHLMDCVTEGVIVIYPPRDPSPESDEGPEFSICYEEALAKDLTEDEGFNEFFEYRGVDAVHAAAKKTSPPAGPCLVSV</sequence>
<accession>A0A4R8QGE0</accession>
<dbReference type="EMBL" id="QAPG01000020">
    <property type="protein sequence ID" value="TDZ37937.1"/>
    <property type="molecule type" value="Genomic_DNA"/>
</dbReference>
<proteinExistence type="predicted"/>
<dbReference type="InterPro" id="IPR054710">
    <property type="entry name" value="Tri101-like_N"/>
</dbReference>
<reference evidence="3 4" key="1">
    <citation type="submission" date="2018-11" db="EMBL/GenBank/DDBJ databases">
        <title>Genome sequence and assembly of Colletotrichum spinosum.</title>
        <authorList>
            <person name="Gan P."/>
            <person name="Shirasu K."/>
        </authorList>
    </citation>
    <scope>NUCLEOTIDE SEQUENCE [LARGE SCALE GENOMIC DNA]</scope>
    <source>
        <strain evidence="3 4">CBS 515.97</strain>
    </source>
</reference>
<dbReference type="PANTHER" id="PTHR31896:SF13">
    <property type="entry name" value="TRICHOTHECENE 3-O-ACETYLTRANSFERASE"/>
    <property type="match status" value="1"/>
</dbReference>